<dbReference type="CDD" id="cd04730">
    <property type="entry name" value="NPD_like"/>
    <property type="match status" value="1"/>
</dbReference>
<reference evidence="12 13" key="3">
    <citation type="submission" date="2008-05" db="EMBL/GenBank/DDBJ databases">
        <authorList>
            <person name="Fulton L."/>
            <person name="Clifton S."/>
            <person name="Fulton B."/>
            <person name="Xu J."/>
            <person name="Minx P."/>
            <person name="Pepin K.H."/>
            <person name="Johnson M."/>
            <person name="Thiruvilangam P."/>
            <person name="Bhonagiri V."/>
            <person name="Nash W.E."/>
            <person name="Mardis E.R."/>
            <person name="Wilson R.K."/>
        </authorList>
    </citation>
    <scope>NUCLEOTIDE SEQUENCE [LARGE SCALE GENOMIC DNA]</scope>
    <source>
        <strain evidence="12 13">ATCC 25827</strain>
    </source>
</reference>
<proteinExistence type="inferred from homology"/>
<dbReference type="GO" id="GO:0018580">
    <property type="term" value="F:nitronate monooxygenase activity"/>
    <property type="evidence" value="ECO:0007669"/>
    <property type="project" value="InterPro"/>
</dbReference>
<dbReference type="PANTHER" id="PTHR42747">
    <property type="entry name" value="NITRONATE MONOOXYGENASE-RELATED"/>
    <property type="match status" value="1"/>
</dbReference>
<evidence type="ECO:0000256" key="1">
    <source>
        <dbReference type="ARBA" id="ARBA00001917"/>
    </source>
</evidence>
<keyword evidence="3" id="KW-0216">Detoxification</keyword>
<comment type="catalytic activity">
    <reaction evidence="10">
        <text>3 propionate 3-nitronate + 3 O2 + H2O = 3 3-oxopropanoate + 2 nitrate + nitrite + H2O2 + 3 H(+)</text>
        <dbReference type="Rhea" id="RHEA:57332"/>
        <dbReference type="ChEBI" id="CHEBI:15377"/>
        <dbReference type="ChEBI" id="CHEBI:15378"/>
        <dbReference type="ChEBI" id="CHEBI:15379"/>
        <dbReference type="ChEBI" id="CHEBI:16240"/>
        <dbReference type="ChEBI" id="CHEBI:16301"/>
        <dbReference type="ChEBI" id="CHEBI:17632"/>
        <dbReference type="ChEBI" id="CHEBI:33190"/>
        <dbReference type="ChEBI" id="CHEBI:136067"/>
    </reaction>
</comment>
<dbReference type="InterPro" id="IPR013785">
    <property type="entry name" value="Aldolase_TIM"/>
</dbReference>
<dbReference type="Pfam" id="PF03060">
    <property type="entry name" value="NMO"/>
    <property type="match status" value="1"/>
</dbReference>
<dbReference type="GO" id="GO:0051213">
    <property type="term" value="F:dioxygenase activity"/>
    <property type="evidence" value="ECO:0007669"/>
    <property type="project" value="UniProtKB-KW"/>
</dbReference>
<dbReference type="InterPro" id="IPR004136">
    <property type="entry name" value="NMO"/>
</dbReference>
<dbReference type="GO" id="GO:0009636">
    <property type="term" value="P:response to toxic substance"/>
    <property type="evidence" value="ECO:0007669"/>
    <property type="project" value="UniProtKB-KW"/>
</dbReference>
<dbReference type="FunFam" id="3.20.20.70:FF:000154">
    <property type="entry name" value="Probable nitronate monooxygenase"/>
    <property type="match status" value="1"/>
</dbReference>
<dbReference type="EMBL" id="ABJD02000046">
    <property type="protein sequence ID" value="EDU61760.1"/>
    <property type="molecule type" value="Genomic_DNA"/>
</dbReference>
<keyword evidence="6" id="KW-0547">Nucleotide-binding</keyword>
<evidence type="ECO:0000256" key="6">
    <source>
        <dbReference type="ARBA" id="ARBA00022741"/>
    </source>
</evidence>
<reference evidence="13" key="1">
    <citation type="submission" date="2008-04" db="EMBL/GenBank/DDBJ databases">
        <title>Draft genome sequence of Providencia stuartii (ATCC 25827).</title>
        <authorList>
            <person name="Sudarsanam P."/>
            <person name="Ley R."/>
            <person name="Guruge J."/>
            <person name="Turnbaugh P.J."/>
            <person name="Mahowald M."/>
            <person name="Liep D."/>
            <person name="Gordon J."/>
        </authorList>
    </citation>
    <scope>NUCLEOTIDE SEQUENCE [LARGE SCALE GENOMIC DNA]</scope>
    <source>
        <strain evidence="13">ATCC 25827</strain>
    </source>
</reference>
<accession>A0AA86YRM3</accession>
<comment type="similarity">
    <text evidence="2">Belongs to the nitronate monooxygenase family. NMO class I subfamily.</text>
</comment>
<evidence type="ECO:0000313" key="12">
    <source>
        <dbReference type="EMBL" id="EDU61760.1"/>
    </source>
</evidence>
<evidence type="ECO:0000256" key="5">
    <source>
        <dbReference type="ARBA" id="ARBA00022643"/>
    </source>
</evidence>
<evidence type="ECO:0000256" key="11">
    <source>
        <dbReference type="ARBA" id="ARBA00067136"/>
    </source>
</evidence>
<sequence length="392" mass="42709">MQNIFRDSEFIFFFREYSAIFILNNRIISVTLLDDKGKIMEHSEVFLQRLGLRYPIIQAPMAGVSTPELAAAVSEAGGLGSLGLGASSVPQAKALIEKTNALTDKPFNVNVFCHSTPVRNREIEQAWIHYFAQQLAQFNVLPPQQLNQVYTSFLDDPHMLALLLEMRPAVVSFHFNIPDKQVIDQLKAQGIYTMATATCLREAQLIEQAGIDAIIAQGIEAGGHRGMFDVNAEDEAITTFHLVELLVKNSQLPIIAAGGLMDGQEIKTALEQGAVAAQLGTAFILCPESAANEGYRHKLKSQNAADTALTAAISGRPARGIVNQFIRMTQADDCPAIPDYPIAYDLGKQLHAAASKMGSDDFAAHWAGQNALKAREMPASVLVETLVSEMTK</sequence>
<evidence type="ECO:0000313" key="13">
    <source>
        <dbReference type="Proteomes" id="UP000004506"/>
    </source>
</evidence>
<dbReference type="AlphaFoldDB" id="A0AA86YRM3"/>
<comment type="caution">
    <text evidence="12">The sequence shown here is derived from an EMBL/GenBank/DDBJ whole genome shotgun (WGS) entry which is preliminary data.</text>
</comment>
<gene>
    <name evidence="12" type="ORF">PROSTU_00297</name>
</gene>
<evidence type="ECO:0000256" key="10">
    <source>
        <dbReference type="ARBA" id="ARBA00049401"/>
    </source>
</evidence>
<keyword evidence="8" id="KW-0503">Monooxygenase</keyword>
<dbReference type="Gene3D" id="3.20.20.70">
    <property type="entry name" value="Aldolase class I"/>
    <property type="match status" value="1"/>
</dbReference>
<protein>
    <recommendedName>
        <fullName evidence="11">Nitronate monooxygenase</fullName>
    </recommendedName>
    <alternativeName>
        <fullName evidence="9">Propionate 3-nitronate monooxygenase</fullName>
    </alternativeName>
</protein>
<keyword evidence="5" id="KW-0288">FMN</keyword>
<evidence type="ECO:0000256" key="8">
    <source>
        <dbReference type="ARBA" id="ARBA00023033"/>
    </source>
</evidence>
<comment type="cofactor">
    <cofactor evidence="1">
        <name>FMN</name>
        <dbReference type="ChEBI" id="CHEBI:58210"/>
    </cofactor>
</comment>
<evidence type="ECO:0000256" key="2">
    <source>
        <dbReference type="ARBA" id="ARBA00009881"/>
    </source>
</evidence>
<keyword evidence="7" id="KW-0560">Oxidoreductase</keyword>
<evidence type="ECO:0000256" key="4">
    <source>
        <dbReference type="ARBA" id="ARBA00022630"/>
    </source>
</evidence>
<dbReference type="Proteomes" id="UP000004506">
    <property type="component" value="Unassembled WGS sequence"/>
</dbReference>
<evidence type="ECO:0000256" key="3">
    <source>
        <dbReference type="ARBA" id="ARBA00022575"/>
    </source>
</evidence>
<dbReference type="SUPFAM" id="SSF51412">
    <property type="entry name" value="Inosine monophosphate dehydrogenase (IMPDH)"/>
    <property type="match status" value="1"/>
</dbReference>
<organism evidence="12 13">
    <name type="scientific">Providencia stuartii ATCC 25827</name>
    <dbReference type="NCBI Taxonomy" id="471874"/>
    <lineage>
        <taxon>Bacteria</taxon>
        <taxon>Pseudomonadati</taxon>
        <taxon>Pseudomonadota</taxon>
        <taxon>Gammaproteobacteria</taxon>
        <taxon>Enterobacterales</taxon>
        <taxon>Morganellaceae</taxon>
        <taxon>Providencia</taxon>
    </lineage>
</organism>
<dbReference type="PANTHER" id="PTHR42747:SF3">
    <property type="entry name" value="NITRONATE MONOOXYGENASE-RELATED"/>
    <property type="match status" value="1"/>
</dbReference>
<evidence type="ECO:0000256" key="9">
    <source>
        <dbReference type="ARBA" id="ARBA00031155"/>
    </source>
</evidence>
<dbReference type="GO" id="GO:0000166">
    <property type="term" value="F:nucleotide binding"/>
    <property type="evidence" value="ECO:0007669"/>
    <property type="project" value="UniProtKB-KW"/>
</dbReference>
<evidence type="ECO:0000256" key="7">
    <source>
        <dbReference type="ARBA" id="ARBA00023002"/>
    </source>
</evidence>
<keyword evidence="12" id="KW-0223">Dioxygenase</keyword>
<name>A0AA86YRM3_PROST</name>
<keyword evidence="4" id="KW-0285">Flavoprotein</keyword>
<reference evidence="13" key="2">
    <citation type="submission" date="2008-04" db="EMBL/GenBank/DDBJ databases">
        <title>Draft genome sequence of Providencia stuartii(ATCC 25827).</title>
        <authorList>
            <person name="Sudarsanam P."/>
            <person name="Ley R."/>
            <person name="Guruge J."/>
            <person name="Turnbaugh P.J."/>
            <person name="Mahowald M."/>
            <person name="Liep D."/>
            <person name="Gordon J."/>
        </authorList>
    </citation>
    <scope>NUCLEOTIDE SEQUENCE [LARGE SCALE GENOMIC DNA]</scope>
    <source>
        <strain evidence="13">ATCC 25827</strain>
    </source>
</reference>